<gene>
    <name evidence="1" type="ORF">BD310DRAFT_935619</name>
</gene>
<reference evidence="1 2" key="1">
    <citation type="submission" date="2019-01" db="EMBL/GenBank/DDBJ databases">
        <title>Draft genome sequences of three monokaryotic isolates of the white-rot basidiomycete fungus Dichomitus squalens.</title>
        <authorList>
            <consortium name="DOE Joint Genome Institute"/>
            <person name="Lopez S.C."/>
            <person name="Andreopoulos B."/>
            <person name="Pangilinan J."/>
            <person name="Lipzen A."/>
            <person name="Riley R."/>
            <person name="Ahrendt S."/>
            <person name="Ng V."/>
            <person name="Barry K."/>
            <person name="Daum C."/>
            <person name="Grigoriev I.V."/>
            <person name="Hilden K.S."/>
            <person name="Makela M.R."/>
            <person name="de Vries R.P."/>
        </authorList>
    </citation>
    <scope>NUCLEOTIDE SEQUENCE [LARGE SCALE GENOMIC DNA]</scope>
    <source>
        <strain evidence="1 2">CBS 464.89</strain>
    </source>
</reference>
<dbReference type="AlphaFoldDB" id="A0A4Q9PKD0"/>
<name>A0A4Q9PKD0_9APHY</name>
<dbReference type="EMBL" id="ML145185">
    <property type="protein sequence ID" value="TBU54610.1"/>
    <property type="molecule type" value="Genomic_DNA"/>
</dbReference>
<organism evidence="1 2">
    <name type="scientific">Dichomitus squalens</name>
    <dbReference type="NCBI Taxonomy" id="114155"/>
    <lineage>
        <taxon>Eukaryota</taxon>
        <taxon>Fungi</taxon>
        <taxon>Dikarya</taxon>
        <taxon>Basidiomycota</taxon>
        <taxon>Agaricomycotina</taxon>
        <taxon>Agaricomycetes</taxon>
        <taxon>Polyporales</taxon>
        <taxon>Polyporaceae</taxon>
        <taxon>Dichomitus</taxon>
    </lineage>
</organism>
<dbReference type="Proteomes" id="UP000292082">
    <property type="component" value="Unassembled WGS sequence"/>
</dbReference>
<sequence length="64" mass="7434">MDYVLRETARNLIESHNHIPHDICDDVKPLREKDIVFGGCRLPNIMCLPTMSGEIHSEAYRLRI</sequence>
<feature type="non-terminal residue" evidence="1">
    <location>
        <position position="64"/>
    </location>
</feature>
<evidence type="ECO:0000313" key="2">
    <source>
        <dbReference type="Proteomes" id="UP000292082"/>
    </source>
</evidence>
<keyword evidence="2" id="KW-1185">Reference proteome</keyword>
<evidence type="ECO:0000313" key="1">
    <source>
        <dbReference type="EMBL" id="TBU54610.1"/>
    </source>
</evidence>
<accession>A0A4Q9PKD0</accession>
<proteinExistence type="predicted"/>
<protein>
    <submittedName>
        <fullName evidence="1">Uncharacterized protein</fullName>
    </submittedName>
</protein>